<feature type="transmembrane region" description="Helical" evidence="1">
    <location>
        <begin position="32"/>
        <end position="50"/>
    </location>
</feature>
<dbReference type="EMBL" id="BK015824">
    <property type="protein sequence ID" value="DAE26923.1"/>
    <property type="molecule type" value="Genomic_DNA"/>
</dbReference>
<evidence type="ECO:0000256" key="1">
    <source>
        <dbReference type="SAM" id="Phobius"/>
    </source>
</evidence>
<keyword evidence="1" id="KW-0812">Transmembrane</keyword>
<keyword evidence="1" id="KW-1133">Transmembrane helix</keyword>
<proteinExistence type="predicted"/>
<name>A0A8S5R709_9VIRU</name>
<sequence>MRKVFNLSNLYGAAALLLLFILPAGFTEAGMYISAIVCAVIGFICARQSMKEDGQIK</sequence>
<organism evidence="2">
    <name type="scientific">virus sp. ct6Ax4</name>
    <dbReference type="NCBI Taxonomy" id="2826791"/>
    <lineage>
        <taxon>Viruses</taxon>
    </lineage>
</organism>
<accession>A0A8S5R709</accession>
<feature type="transmembrane region" description="Helical" evidence="1">
    <location>
        <begin position="7"/>
        <end position="26"/>
    </location>
</feature>
<evidence type="ECO:0000313" key="2">
    <source>
        <dbReference type="EMBL" id="DAE26923.1"/>
    </source>
</evidence>
<reference evidence="2" key="1">
    <citation type="journal article" date="2021" name="Proc. Natl. Acad. Sci. U.S.A.">
        <title>A Catalog of Tens of Thousands of Viruses from Human Metagenomes Reveals Hidden Associations with Chronic Diseases.</title>
        <authorList>
            <person name="Tisza M.J."/>
            <person name="Buck C.B."/>
        </authorList>
    </citation>
    <scope>NUCLEOTIDE SEQUENCE</scope>
    <source>
        <strain evidence="2">Ct6Ax4</strain>
    </source>
</reference>
<keyword evidence="1" id="KW-0472">Membrane</keyword>
<protein>
    <submittedName>
        <fullName evidence="2">Uncharacterized protein</fullName>
    </submittedName>
</protein>